<gene>
    <name evidence="1" type="ORF">Ate02nite_93610</name>
</gene>
<comment type="caution">
    <text evidence="1">The sequence shown here is derived from an EMBL/GenBank/DDBJ whole genome shotgun (WGS) entry which is preliminary data.</text>
</comment>
<sequence>MDALVGRKLVKAERLGWCLAGKPDDLSAGPVHLVFEGGQGILLDGQSDWSLKLMETYPEDRTWLDAYDYDWEGARWLLRDASSEPPFAAVMARHLVALEPTYNEVNEMTGLSLNFDGHPLTLKTREGEVVT</sequence>
<dbReference type="RefSeq" id="WP_203814435.1">
    <property type="nucleotide sequence ID" value="NZ_BOMY01000062.1"/>
</dbReference>
<dbReference type="Proteomes" id="UP000623608">
    <property type="component" value="Unassembled WGS sequence"/>
</dbReference>
<dbReference type="EMBL" id="BOMY01000062">
    <property type="protein sequence ID" value="GIF26631.1"/>
    <property type="molecule type" value="Genomic_DNA"/>
</dbReference>
<dbReference type="AlphaFoldDB" id="A0A919TXR9"/>
<evidence type="ECO:0000313" key="2">
    <source>
        <dbReference type="Proteomes" id="UP000623608"/>
    </source>
</evidence>
<name>A0A919TXR9_9ACTN</name>
<organism evidence="1 2">
    <name type="scientific">Paractinoplanes tereljensis</name>
    <dbReference type="NCBI Taxonomy" id="571912"/>
    <lineage>
        <taxon>Bacteria</taxon>
        <taxon>Bacillati</taxon>
        <taxon>Actinomycetota</taxon>
        <taxon>Actinomycetes</taxon>
        <taxon>Micromonosporales</taxon>
        <taxon>Micromonosporaceae</taxon>
        <taxon>Paractinoplanes</taxon>
    </lineage>
</organism>
<protein>
    <submittedName>
        <fullName evidence="1">Uncharacterized protein</fullName>
    </submittedName>
</protein>
<evidence type="ECO:0000313" key="1">
    <source>
        <dbReference type="EMBL" id="GIF26631.1"/>
    </source>
</evidence>
<keyword evidence="2" id="KW-1185">Reference proteome</keyword>
<proteinExistence type="predicted"/>
<accession>A0A919TXR9</accession>
<reference evidence="1" key="1">
    <citation type="submission" date="2021-01" db="EMBL/GenBank/DDBJ databases">
        <title>Whole genome shotgun sequence of Actinoplanes tereljensis NBRC 105297.</title>
        <authorList>
            <person name="Komaki H."/>
            <person name="Tamura T."/>
        </authorList>
    </citation>
    <scope>NUCLEOTIDE SEQUENCE</scope>
    <source>
        <strain evidence="1">NBRC 105297</strain>
    </source>
</reference>